<dbReference type="WBParaSite" id="ALUE_0001920401-mRNA-1">
    <property type="protein sequence ID" value="ALUE_0001920401-mRNA-1"/>
    <property type="gene ID" value="ALUE_0001920401"/>
</dbReference>
<sequence>MHERLRFNFFLASRRDLFASWSWSMVKRRCSF</sequence>
<accession>A0A0M3IKE2</accession>
<keyword evidence="1" id="KW-1185">Reference proteome</keyword>
<evidence type="ECO:0000313" key="2">
    <source>
        <dbReference type="WBParaSite" id="ALUE_0001920401-mRNA-1"/>
    </source>
</evidence>
<proteinExistence type="predicted"/>
<evidence type="ECO:0000313" key="1">
    <source>
        <dbReference type="Proteomes" id="UP000036681"/>
    </source>
</evidence>
<dbReference type="AlphaFoldDB" id="A0A0M3IKE2"/>
<name>A0A0M3IKE2_ASCLU</name>
<protein>
    <submittedName>
        <fullName evidence="2">Uncharacterized protein</fullName>
    </submittedName>
</protein>
<organism evidence="1 2">
    <name type="scientific">Ascaris lumbricoides</name>
    <name type="common">Giant roundworm</name>
    <dbReference type="NCBI Taxonomy" id="6252"/>
    <lineage>
        <taxon>Eukaryota</taxon>
        <taxon>Metazoa</taxon>
        <taxon>Ecdysozoa</taxon>
        <taxon>Nematoda</taxon>
        <taxon>Chromadorea</taxon>
        <taxon>Rhabditida</taxon>
        <taxon>Spirurina</taxon>
        <taxon>Ascaridomorpha</taxon>
        <taxon>Ascaridoidea</taxon>
        <taxon>Ascarididae</taxon>
        <taxon>Ascaris</taxon>
    </lineage>
</organism>
<dbReference type="Proteomes" id="UP000036681">
    <property type="component" value="Unplaced"/>
</dbReference>
<reference evidence="2" key="1">
    <citation type="submission" date="2017-02" db="UniProtKB">
        <authorList>
            <consortium name="WormBaseParasite"/>
        </authorList>
    </citation>
    <scope>IDENTIFICATION</scope>
</reference>